<evidence type="ECO:0000313" key="1">
    <source>
        <dbReference type="EMBL" id="TQE10502.1"/>
    </source>
</evidence>
<comment type="caution">
    <text evidence="1">The sequence shown here is derived from an EMBL/GenBank/DDBJ whole genome shotgun (WGS) entry which is preliminary data.</text>
</comment>
<dbReference type="AlphaFoldDB" id="A0A540NHI1"/>
<evidence type="ECO:0000313" key="2">
    <source>
        <dbReference type="Proteomes" id="UP000315295"/>
    </source>
</evidence>
<dbReference type="Proteomes" id="UP000315295">
    <property type="component" value="Unassembled WGS sequence"/>
</dbReference>
<sequence length="75" mass="8398">MTEIYFLRIWSGRAPNAIHVFRLNSASLMIRETGDNGGTIPETTVAMDENMESLIIGEVATVTERQEEKEPATEE</sequence>
<accession>A0A540NHI1</accession>
<protein>
    <submittedName>
        <fullName evidence="1">Uncharacterized protein</fullName>
    </submittedName>
</protein>
<name>A0A540NHI1_MALBA</name>
<dbReference type="EMBL" id="VIEB01000041">
    <property type="protein sequence ID" value="TQE10502.1"/>
    <property type="molecule type" value="Genomic_DNA"/>
</dbReference>
<reference evidence="1 2" key="1">
    <citation type="journal article" date="2019" name="G3 (Bethesda)">
        <title>Sequencing of a Wild Apple (Malus baccata) Genome Unravels the Differences Between Cultivated and Wild Apple Species Regarding Disease Resistance and Cold Tolerance.</title>
        <authorList>
            <person name="Chen X."/>
        </authorList>
    </citation>
    <scope>NUCLEOTIDE SEQUENCE [LARGE SCALE GENOMIC DNA]</scope>
    <source>
        <strain evidence="2">cv. Shandingzi</strain>
        <tissue evidence="1">Leaves</tissue>
    </source>
</reference>
<gene>
    <name evidence="1" type="ORF">C1H46_003957</name>
</gene>
<keyword evidence="2" id="KW-1185">Reference proteome</keyword>
<organism evidence="1 2">
    <name type="scientific">Malus baccata</name>
    <name type="common">Siberian crab apple</name>
    <name type="synonym">Pyrus baccata</name>
    <dbReference type="NCBI Taxonomy" id="106549"/>
    <lineage>
        <taxon>Eukaryota</taxon>
        <taxon>Viridiplantae</taxon>
        <taxon>Streptophyta</taxon>
        <taxon>Embryophyta</taxon>
        <taxon>Tracheophyta</taxon>
        <taxon>Spermatophyta</taxon>
        <taxon>Magnoliopsida</taxon>
        <taxon>eudicotyledons</taxon>
        <taxon>Gunneridae</taxon>
        <taxon>Pentapetalae</taxon>
        <taxon>rosids</taxon>
        <taxon>fabids</taxon>
        <taxon>Rosales</taxon>
        <taxon>Rosaceae</taxon>
        <taxon>Amygdaloideae</taxon>
        <taxon>Maleae</taxon>
        <taxon>Malus</taxon>
    </lineage>
</organism>
<proteinExistence type="predicted"/>